<dbReference type="RefSeq" id="WP_036131946.1">
    <property type="nucleotide sequence ID" value="NZ_ANIE01000006.1"/>
</dbReference>
<dbReference type="PANTHER" id="PTHR43024">
    <property type="entry name" value="UDP-N-ACETYLMURAMOYL-TRIPEPTIDE--D-ALANYL-D-ALANINE LIGASE"/>
    <property type="match status" value="1"/>
</dbReference>
<feature type="domain" description="Mur ligase N-terminal catalytic" evidence="12">
    <location>
        <begin position="28"/>
        <end position="98"/>
    </location>
</feature>
<dbReference type="SUPFAM" id="SSF53244">
    <property type="entry name" value="MurD-like peptide ligases, peptide-binding domain"/>
    <property type="match status" value="1"/>
</dbReference>
<name>A0A072N155_9GAMM</name>
<dbReference type="SUPFAM" id="SSF53623">
    <property type="entry name" value="MurD-like peptide ligases, catalytic domain"/>
    <property type="match status" value="1"/>
</dbReference>
<dbReference type="Pfam" id="PF02875">
    <property type="entry name" value="Mur_ligase_C"/>
    <property type="match status" value="1"/>
</dbReference>
<dbReference type="EMBL" id="ANIE01000006">
    <property type="protein sequence ID" value="KEF31236.1"/>
    <property type="molecule type" value="Genomic_DNA"/>
</dbReference>
<dbReference type="Pfam" id="PF08245">
    <property type="entry name" value="Mur_ligase_M"/>
    <property type="match status" value="1"/>
</dbReference>
<comment type="caution">
    <text evidence="15">The sequence shown here is derived from an EMBL/GenBank/DDBJ whole genome shotgun (WGS) entry which is preliminary data.</text>
</comment>
<evidence type="ECO:0000256" key="6">
    <source>
        <dbReference type="ARBA" id="ARBA00022960"/>
    </source>
</evidence>
<evidence type="ECO:0000259" key="14">
    <source>
        <dbReference type="Pfam" id="PF08245"/>
    </source>
</evidence>
<keyword evidence="4 10" id="KW-0547">Nucleotide-binding</keyword>
<feature type="domain" description="Mur ligase C-terminal" evidence="13">
    <location>
        <begin position="322"/>
        <end position="441"/>
    </location>
</feature>
<dbReference type="GO" id="GO:0071555">
    <property type="term" value="P:cell wall organization"/>
    <property type="evidence" value="ECO:0007669"/>
    <property type="project" value="UniProtKB-KW"/>
</dbReference>
<dbReference type="AlphaFoldDB" id="A0A072N155"/>
<dbReference type="NCBIfam" id="TIGR01143">
    <property type="entry name" value="murF"/>
    <property type="match status" value="1"/>
</dbReference>
<protein>
    <recommendedName>
        <fullName evidence="10 11">UDP-N-acetylmuramoyl-tripeptide--D-alanyl-D-alanine ligase</fullName>
        <ecNumber evidence="10 11">6.3.2.10</ecNumber>
    </recommendedName>
    <alternativeName>
        <fullName evidence="10">D-alanyl-D-alanine-adding enzyme</fullName>
    </alternativeName>
</protein>
<dbReference type="InterPro" id="IPR000713">
    <property type="entry name" value="Mur_ligase_N"/>
</dbReference>
<evidence type="ECO:0000259" key="12">
    <source>
        <dbReference type="Pfam" id="PF01225"/>
    </source>
</evidence>
<evidence type="ECO:0000256" key="8">
    <source>
        <dbReference type="ARBA" id="ARBA00023306"/>
    </source>
</evidence>
<evidence type="ECO:0000313" key="15">
    <source>
        <dbReference type="EMBL" id="KEF31236.1"/>
    </source>
</evidence>
<dbReference type="OrthoDB" id="9801978at2"/>
<reference evidence="15 16" key="1">
    <citation type="submission" date="2012-12" db="EMBL/GenBank/DDBJ databases">
        <title>Genome assembly of Marinobacter sp. AK21.</title>
        <authorList>
            <person name="Khatri I."/>
            <person name="Kumar R."/>
            <person name="Vaidya B."/>
            <person name="Subramanian S."/>
            <person name="Pinnaka A."/>
        </authorList>
    </citation>
    <scope>NUCLEOTIDE SEQUENCE [LARGE SCALE GENOMIC DNA]</scope>
    <source>
        <strain evidence="15 16">AK21</strain>
    </source>
</reference>
<proteinExistence type="inferred from homology"/>
<organism evidence="15 16">
    <name type="scientific">Marinobacter nitratireducens</name>
    <dbReference type="NCBI Taxonomy" id="1137280"/>
    <lineage>
        <taxon>Bacteria</taxon>
        <taxon>Pseudomonadati</taxon>
        <taxon>Pseudomonadota</taxon>
        <taxon>Gammaproteobacteria</taxon>
        <taxon>Pseudomonadales</taxon>
        <taxon>Marinobacteraceae</taxon>
        <taxon>Marinobacter</taxon>
    </lineage>
</organism>
<keyword evidence="9 10" id="KW-0961">Cell wall biogenesis/degradation</keyword>
<dbReference type="InterPro" id="IPR036615">
    <property type="entry name" value="Mur_ligase_C_dom_sf"/>
</dbReference>
<keyword evidence="7 10" id="KW-0573">Peptidoglycan synthesis</keyword>
<dbReference type="InterPro" id="IPR036565">
    <property type="entry name" value="Mur-like_cat_sf"/>
</dbReference>
<dbReference type="PANTHER" id="PTHR43024:SF1">
    <property type="entry name" value="UDP-N-ACETYLMURAMOYL-TRIPEPTIDE--D-ALANYL-D-ALANINE LIGASE"/>
    <property type="match status" value="1"/>
</dbReference>
<dbReference type="GO" id="GO:0008766">
    <property type="term" value="F:UDP-N-acetylmuramoylalanyl-D-glutamyl-2,6-diaminopimelate-D-alanyl-D-alanine ligase activity"/>
    <property type="evidence" value="ECO:0007669"/>
    <property type="project" value="RHEA"/>
</dbReference>
<evidence type="ECO:0000313" key="16">
    <source>
        <dbReference type="Proteomes" id="UP000035057"/>
    </source>
</evidence>
<evidence type="ECO:0000256" key="4">
    <source>
        <dbReference type="ARBA" id="ARBA00022741"/>
    </source>
</evidence>
<gene>
    <name evidence="10" type="primary">murF</name>
    <name evidence="15" type="ORF">D777_02389</name>
</gene>
<dbReference type="GO" id="GO:0008360">
    <property type="term" value="P:regulation of cell shape"/>
    <property type="evidence" value="ECO:0007669"/>
    <property type="project" value="UniProtKB-KW"/>
</dbReference>
<keyword evidence="2 10" id="KW-0436">Ligase</keyword>
<comment type="function">
    <text evidence="10 11">Involved in cell wall formation. Catalyzes the final step in the synthesis of UDP-N-acetylmuramoyl-pentapeptide, the precursor of murein.</text>
</comment>
<evidence type="ECO:0000256" key="5">
    <source>
        <dbReference type="ARBA" id="ARBA00022840"/>
    </source>
</evidence>
<dbReference type="GO" id="GO:0005524">
    <property type="term" value="F:ATP binding"/>
    <property type="evidence" value="ECO:0007669"/>
    <property type="project" value="UniProtKB-UniRule"/>
</dbReference>
<dbReference type="STRING" id="1137280.D777_02389"/>
<dbReference type="InterPro" id="IPR013221">
    <property type="entry name" value="Mur_ligase_cen"/>
</dbReference>
<dbReference type="HAMAP" id="MF_02019">
    <property type="entry name" value="MurF"/>
    <property type="match status" value="1"/>
</dbReference>
<keyword evidence="8 10" id="KW-0131">Cell cycle</keyword>
<evidence type="ECO:0000256" key="7">
    <source>
        <dbReference type="ARBA" id="ARBA00022984"/>
    </source>
</evidence>
<evidence type="ECO:0000259" key="13">
    <source>
        <dbReference type="Pfam" id="PF02875"/>
    </source>
</evidence>
<keyword evidence="1 10" id="KW-0963">Cytoplasm</keyword>
<dbReference type="Gene3D" id="3.40.1390.10">
    <property type="entry name" value="MurE/MurF, N-terminal domain"/>
    <property type="match status" value="1"/>
</dbReference>
<dbReference type="GO" id="GO:0005737">
    <property type="term" value="C:cytoplasm"/>
    <property type="evidence" value="ECO:0007669"/>
    <property type="project" value="UniProtKB-SubCell"/>
</dbReference>
<dbReference type="UniPathway" id="UPA00219"/>
<feature type="binding site" evidence="10">
    <location>
        <begin position="112"/>
        <end position="118"/>
    </location>
    <ligand>
        <name>ATP</name>
        <dbReference type="ChEBI" id="CHEBI:30616"/>
    </ligand>
</feature>
<dbReference type="Gene3D" id="3.90.190.20">
    <property type="entry name" value="Mur ligase, C-terminal domain"/>
    <property type="match status" value="1"/>
</dbReference>
<dbReference type="Pfam" id="PF01225">
    <property type="entry name" value="Mur_ligase"/>
    <property type="match status" value="1"/>
</dbReference>
<evidence type="ECO:0000256" key="9">
    <source>
        <dbReference type="ARBA" id="ARBA00023316"/>
    </source>
</evidence>
<evidence type="ECO:0000256" key="1">
    <source>
        <dbReference type="ARBA" id="ARBA00022490"/>
    </source>
</evidence>
<evidence type="ECO:0000256" key="3">
    <source>
        <dbReference type="ARBA" id="ARBA00022618"/>
    </source>
</evidence>
<dbReference type="Gene3D" id="3.40.1190.10">
    <property type="entry name" value="Mur-like, catalytic domain"/>
    <property type="match status" value="1"/>
</dbReference>
<comment type="subcellular location">
    <subcellularLocation>
        <location evidence="10 11">Cytoplasm</location>
    </subcellularLocation>
</comment>
<evidence type="ECO:0000256" key="11">
    <source>
        <dbReference type="RuleBase" id="RU004136"/>
    </source>
</evidence>
<keyword evidence="6 10" id="KW-0133">Cell shape</keyword>
<dbReference type="InterPro" id="IPR051046">
    <property type="entry name" value="MurCDEF_CellWall_CoF430Synth"/>
</dbReference>
<evidence type="ECO:0000256" key="10">
    <source>
        <dbReference type="HAMAP-Rule" id="MF_02019"/>
    </source>
</evidence>
<comment type="similarity">
    <text evidence="10">Belongs to the MurCDEF family. MurF subfamily.</text>
</comment>
<dbReference type="GO" id="GO:0051301">
    <property type="term" value="P:cell division"/>
    <property type="evidence" value="ECO:0007669"/>
    <property type="project" value="UniProtKB-KW"/>
</dbReference>
<keyword evidence="16" id="KW-1185">Reference proteome</keyword>
<dbReference type="PATRIC" id="fig|1137280.3.peg.2205"/>
<keyword evidence="5 10" id="KW-0067">ATP-binding</keyword>
<dbReference type="EC" id="6.3.2.10" evidence="10 11"/>
<accession>A0A072N155</accession>
<comment type="pathway">
    <text evidence="10 11">Cell wall biogenesis; peptidoglycan biosynthesis.</text>
</comment>
<dbReference type="GO" id="GO:0009252">
    <property type="term" value="P:peptidoglycan biosynthetic process"/>
    <property type="evidence" value="ECO:0007669"/>
    <property type="project" value="UniProtKB-UniRule"/>
</dbReference>
<dbReference type="GO" id="GO:0047480">
    <property type="term" value="F:UDP-N-acetylmuramoyl-tripeptide-D-alanyl-D-alanine ligase activity"/>
    <property type="evidence" value="ECO:0007669"/>
    <property type="project" value="UniProtKB-UniRule"/>
</dbReference>
<dbReference type="Proteomes" id="UP000035057">
    <property type="component" value="Unassembled WGS sequence"/>
</dbReference>
<evidence type="ECO:0000256" key="2">
    <source>
        <dbReference type="ARBA" id="ARBA00022598"/>
    </source>
</evidence>
<dbReference type="InterPro" id="IPR035911">
    <property type="entry name" value="MurE/MurF_N"/>
</dbReference>
<keyword evidence="3 10" id="KW-0132">Cell division</keyword>
<dbReference type="InterPro" id="IPR005863">
    <property type="entry name" value="UDP-N-AcMur_synth"/>
</dbReference>
<sequence>MMRAFSLAEAAGWMNASVGDERWASLRFTGVSTDTRTLGEGQLFVALRGENFDGHRFLKMAQEKGALAAVVDTPEPGLDFPQLVVADTVEALAQLAAGNRRESHARLVAVTGSSGKTTVREMTAAILMQMGETLATSGNLNNHIGVPLTLFRLSPKHRFGAIELGASGLGEIAHTVEITRPEVAILTNAGTAHLEGFGSYENIVRAKGEIIEGVSEQGLVVLNRDDPAFDQWKARAGSRPVASVSRQGSSGATYTAEVQSTNGAGLEFTVTGPAGWTCRIALALEGDHNITNALLAVAATRQLGATDQNIVDGLASVIPVRGRLQSVQVTPDITVIDDSYNANPASMMAAVRVLSGKPGERIAVFGAMAELGATAMELHEKVGRCARDEKIDRLITVGPGCDGYARGFGPETEMFQAHEDAVEAIISSNKLPMTVLVKGSRSSAMEHVVEGIQEKVNNSCCSG</sequence>
<feature type="domain" description="Mur ligase central" evidence="14">
    <location>
        <begin position="110"/>
        <end position="299"/>
    </location>
</feature>
<comment type="catalytic activity">
    <reaction evidence="10 11">
        <text>D-alanyl-D-alanine + UDP-N-acetyl-alpha-D-muramoyl-L-alanyl-gamma-D-glutamyl-meso-2,6-diaminopimelate + ATP = UDP-N-acetyl-alpha-D-muramoyl-L-alanyl-gamma-D-glutamyl-meso-2,6-diaminopimeloyl-D-alanyl-D-alanine + ADP + phosphate + H(+)</text>
        <dbReference type="Rhea" id="RHEA:28374"/>
        <dbReference type="ChEBI" id="CHEBI:15378"/>
        <dbReference type="ChEBI" id="CHEBI:30616"/>
        <dbReference type="ChEBI" id="CHEBI:43474"/>
        <dbReference type="ChEBI" id="CHEBI:57822"/>
        <dbReference type="ChEBI" id="CHEBI:61386"/>
        <dbReference type="ChEBI" id="CHEBI:83905"/>
        <dbReference type="ChEBI" id="CHEBI:456216"/>
        <dbReference type="EC" id="6.3.2.10"/>
    </reaction>
</comment>
<dbReference type="SUPFAM" id="SSF63418">
    <property type="entry name" value="MurE/MurF N-terminal domain"/>
    <property type="match status" value="1"/>
</dbReference>
<dbReference type="InterPro" id="IPR004101">
    <property type="entry name" value="Mur_ligase_C"/>
</dbReference>